<gene>
    <name evidence="2" type="ORF">LVJ94_31100</name>
</gene>
<reference evidence="2" key="1">
    <citation type="submission" date="2021-12" db="EMBL/GenBank/DDBJ databases">
        <title>Discovery of the Pendulisporaceae a myxobacterial family with distinct sporulation behavior and unique specialized metabolism.</title>
        <authorList>
            <person name="Garcia R."/>
            <person name="Popoff A."/>
            <person name="Bader C.D."/>
            <person name="Loehr J."/>
            <person name="Walesch S."/>
            <person name="Walt C."/>
            <person name="Boldt J."/>
            <person name="Bunk B."/>
            <person name="Haeckl F.J.F.P.J."/>
            <person name="Gunesch A.P."/>
            <person name="Birkelbach J."/>
            <person name="Nuebel U."/>
            <person name="Pietschmann T."/>
            <person name="Bach T."/>
            <person name="Mueller R."/>
        </authorList>
    </citation>
    <scope>NUCLEOTIDE SEQUENCE</scope>
    <source>
        <strain evidence="2">MSr11367</strain>
    </source>
</reference>
<dbReference type="PANTHER" id="PTHR47738">
    <property type="entry name" value="PTS SYSTEM FRUCTOSE-LIKE EIIA COMPONENT-RELATED"/>
    <property type="match status" value="1"/>
</dbReference>
<dbReference type="EMBL" id="CP089983">
    <property type="protein sequence ID" value="WXB01354.1"/>
    <property type="molecule type" value="Genomic_DNA"/>
</dbReference>
<dbReference type="RefSeq" id="WP_394830965.1">
    <property type="nucleotide sequence ID" value="NZ_CP089929.1"/>
</dbReference>
<dbReference type="Gene3D" id="3.40.930.10">
    <property type="entry name" value="Mannitol-specific EII, Chain A"/>
    <property type="match status" value="1"/>
</dbReference>
<evidence type="ECO:0000313" key="3">
    <source>
        <dbReference type="Proteomes" id="UP001374803"/>
    </source>
</evidence>
<dbReference type="PANTHER" id="PTHR47738:SF1">
    <property type="entry name" value="NITROGEN REGULATORY PROTEIN"/>
    <property type="match status" value="1"/>
</dbReference>
<proteinExistence type="predicted"/>
<dbReference type="Proteomes" id="UP001374803">
    <property type="component" value="Chromosome"/>
</dbReference>
<organism evidence="2 3">
    <name type="scientific">Pendulispora rubella</name>
    <dbReference type="NCBI Taxonomy" id="2741070"/>
    <lineage>
        <taxon>Bacteria</taxon>
        <taxon>Pseudomonadati</taxon>
        <taxon>Myxococcota</taxon>
        <taxon>Myxococcia</taxon>
        <taxon>Myxococcales</taxon>
        <taxon>Sorangiineae</taxon>
        <taxon>Pendulisporaceae</taxon>
        <taxon>Pendulispora</taxon>
    </lineage>
</organism>
<dbReference type="InterPro" id="IPR016152">
    <property type="entry name" value="PTrfase/Anion_transptr"/>
</dbReference>
<keyword evidence="2" id="KW-0813">Transport</keyword>
<dbReference type="PROSITE" id="PS00372">
    <property type="entry name" value="PTS_EIIA_TYPE_2_HIS"/>
    <property type="match status" value="1"/>
</dbReference>
<keyword evidence="3" id="KW-1185">Reference proteome</keyword>
<evidence type="ECO:0000313" key="2">
    <source>
        <dbReference type="EMBL" id="WXB01354.1"/>
    </source>
</evidence>
<dbReference type="InterPro" id="IPR002178">
    <property type="entry name" value="PTS_EIIA_type-2_dom"/>
</dbReference>
<dbReference type="Pfam" id="PF00359">
    <property type="entry name" value="PTS_EIIA_2"/>
    <property type="match status" value="1"/>
</dbReference>
<name>A0ABZ2KRP4_9BACT</name>
<feature type="domain" description="PTS EIIA type-2" evidence="1">
    <location>
        <begin position="5"/>
        <end position="153"/>
    </location>
</feature>
<dbReference type="CDD" id="cd00211">
    <property type="entry name" value="PTS_IIA_fru"/>
    <property type="match status" value="1"/>
</dbReference>
<sequence>MRLTDLLSAERVCVRRGTETVSSKKEALALLADLLADGSQPPIPRATIESVLTEREKLQSTGIGDGVAIPHGAVAELDKQCAALLIVPDGIDFDAIDGEKANLLFSVITPKRATGEHLKTLARISRLLRNRSFRERLLSADDGRAAFELIASEEGGTS</sequence>
<accession>A0ABZ2KRP4</accession>
<dbReference type="SUPFAM" id="SSF55804">
    <property type="entry name" value="Phoshotransferase/anion transport protein"/>
    <property type="match status" value="1"/>
</dbReference>
<keyword evidence="2" id="KW-0762">Sugar transport</keyword>
<dbReference type="PROSITE" id="PS51094">
    <property type="entry name" value="PTS_EIIA_TYPE_2"/>
    <property type="match status" value="1"/>
</dbReference>
<dbReference type="InterPro" id="IPR051541">
    <property type="entry name" value="PTS_SugarTrans_NitroReg"/>
</dbReference>
<evidence type="ECO:0000259" key="1">
    <source>
        <dbReference type="PROSITE" id="PS51094"/>
    </source>
</evidence>
<protein>
    <submittedName>
        <fullName evidence="2">PTS sugar transporter subunit IIA</fullName>
    </submittedName>
</protein>